<sequence>MNRRIHINITLNAKPSEHGNSVLLNVLRTYSGGCTASDKIQYRLPLGKAERIANDILDAIDECGRIRAGVTREEDRP</sequence>
<dbReference type="RefSeq" id="WP_109136711.1">
    <property type="nucleotide sequence ID" value="NZ_QFFN01000003.1"/>
</dbReference>
<dbReference type="AlphaFoldDB" id="A0A2U2MUD7"/>
<comment type="caution">
    <text evidence="1">The sequence shown here is derived from an EMBL/GenBank/DDBJ whole genome shotgun (WGS) entry which is preliminary data.</text>
</comment>
<accession>A0A2U2MUD7</accession>
<organism evidence="1 2">
    <name type="scientific">Bifidobacterium catulorum</name>
    <dbReference type="NCBI Taxonomy" id="1630173"/>
    <lineage>
        <taxon>Bacteria</taxon>
        <taxon>Bacillati</taxon>
        <taxon>Actinomycetota</taxon>
        <taxon>Actinomycetes</taxon>
        <taxon>Bifidobacteriales</taxon>
        <taxon>Bifidobacteriaceae</taxon>
        <taxon>Bifidobacterium</taxon>
    </lineage>
</organism>
<gene>
    <name evidence="1" type="ORF">DF200_02485</name>
</gene>
<dbReference type="Proteomes" id="UP000245753">
    <property type="component" value="Unassembled WGS sequence"/>
</dbReference>
<proteinExistence type="predicted"/>
<dbReference type="EMBL" id="QFFN01000003">
    <property type="protein sequence ID" value="PWG60483.1"/>
    <property type="molecule type" value="Genomic_DNA"/>
</dbReference>
<protein>
    <submittedName>
        <fullName evidence="1">Uncharacterized protein</fullName>
    </submittedName>
</protein>
<evidence type="ECO:0000313" key="1">
    <source>
        <dbReference type="EMBL" id="PWG60483.1"/>
    </source>
</evidence>
<keyword evidence="2" id="KW-1185">Reference proteome</keyword>
<name>A0A2U2MUD7_9BIFI</name>
<reference evidence="1 2" key="1">
    <citation type="journal article" date="2018" name="Int. J. Syst. Evol. Microbiol.">
        <title>Bifidobacterium catulorum sp. nov., a novel taxon from the faeces of the baby common marmoset (Callithrix jacchus).</title>
        <authorList>
            <person name="Modesto M."/>
            <person name="Michelini S."/>
            <person name="Oki K."/>
            <person name="Biavati B."/>
            <person name="Watanabe K."/>
            <person name="Mattarelli P."/>
        </authorList>
    </citation>
    <scope>NUCLEOTIDE SEQUENCE [LARGE SCALE GENOMIC DNA]</scope>
    <source>
        <strain evidence="1 2">MRM 8.19</strain>
    </source>
</reference>
<evidence type="ECO:0000313" key="2">
    <source>
        <dbReference type="Proteomes" id="UP000245753"/>
    </source>
</evidence>